<reference evidence="3" key="1">
    <citation type="journal article" date="2012" name="Stand. Genomic Sci.">
        <title>Permanent draft genome sequence of the gliding predator Saprospira grandis strain Sa g1 (= HR1).</title>
        <authorList>
            <person name="Mavromatis K."/>
            <person name="Chertkov O."/>
            <person name="Lapidus A."/>
            <person name="Nolan M."/>
            <person name="Lucas S."/>
            <person name="Tice H."/>
            <person name="Del Rio T.G."/>
            <person name="Cheng J.F."/>
            <person name="Han C."/>
            <person name="Tapia R."/>
            <person name="Bruce D."/>
            <person name="Goodwin L.A."/>
            <person name="Pitluck S."/>
            <person name="Huntemann M."/>
            <person name="Liolios K."/>
            <person name="Pagani I."/>
            <person name="Ivanova N."/>
            <person name="Mikhailova N."/>
            <person name="Pati A."/>
            <person name="Chen A."/>
            <person name="Palaniappan K."/>
            <person name="Land M."/>
            <person name="Brambilla E.M."/>
            <person name="Rohde M."/>
            <person name="Spring S."/>
            <person name="Goker M."/>
            <person name="Detter J.C."/>
            <person name="Bristow J."/>
            <person name="Eisen J.A."/>
            <person name="Markowitz V."/>
            <person name="Hugenholtz P."/>
            <person name="Kyrpides N.C."/>
            <person name="Klenk H.P."/>
            <person name="Woyke T."/>
        </authorList>
    </citation>
    <scope>NUCLEOTIDE SEQUENCE [LARGE SCALE GENOMIC DNA]</scope>
    <source>
        <strain evidence="3">DSM 2844</strain>
    </source>
</reference>
<dbReference type="Proteomes" id="UP000005113">
    <property type="component" value="Unassembled WGS sequence"/>
</dbReference>
<protein>
    <submittedName>
        <fullName evidence="2">Uncharacterized protein</fullName>
    </submittedName>
</protein>
<evidence type="ECO:0000313" key="3">
    <source>
        <dbReference type="Proteomes" id="UP000005113"/>
    </source>
</evidence>
<sequence length="66" mass="7136">MLTLIIGPLFSCCASLQGTGGEAAAGLAMRKGGRQARPSRQSLRRAERIASPDNKDFSPQFDDQRE</sequence>
<organism evidence="2 3">
    <name type="scientific">Saprospira grandis DSM 2844</name>
    <dbReference type="NCBI Taxonomy" id="694433"/>
    <lineage>
        <taxon>Bacteria</taxon>
        <taxon>Pseudomonadati</taxon>
        <taxon>Bacteroidota</taxon>
        <taxon>Saprospiria</taxon>
        <taxon>Saprospirales</taxon>
        <taxon>Saprospiraceae</taxon>
        <taxon>Saprospira</taxon>
    </lineage>
</organism>
<feature type="region of interest" description="Disordered" evidence="1">
    <location>
        <begin position="29"/>
        <end position="66"/>
    </location>
</feature>
<proteinExistence type="predicted"/>
<name>J1I0R5_9BACT</name>
<dbReference type="AlphaFoldDB" id="J1I0R5"/>
<accession>J1I0R5</accession>
<evidence type="ECO:0000313" key="2">
    <source>
        <dbReference type="EMBL" id="EJF52250.1"/>
    </source>
</evidence>
<evidence type="ECO:0000256" key="1">
    <source>
        <dbReference type="SAM" id="MobiDB-lite"/>
    </source>
</evidence>
<dbReference type="HOGENOM" id="CLU_2828767_0_0_10"/>
<feature type="compositionally biased region" description="Basic and acidic residues" evidence="1">
    <location>
        <begin position="44"/>
        <end position="66"/>
    </location>
</feature>
<gene>
    <name evidence="2" type="ORF">SapgrDRAFT_0506</name>
</gene>
<dbReference type="EMBL" id="JH719942">
    <property type="protein sequence ID" value="EJF52250.1"/>
    <property type="molecule type" value="Genomic_DNA"/>
</dbReference>